<dbReference type="STRING" id="1294263.JCM21531_3633"/>
<evidence type="ECO:0000313" key="1">
    <source>
        <dbReference type="EMBL" id="GAE90052.1"/>
    </source>
</evidence>
<accession>W4VA37</accession>
<sequence>MVGNSFGRIFRVTTCGESYAGAFRKNLQIPKELYGGLIAIVDAFRPE</sequence>
<dbReference type="Proteomes" id="UP000019109">
    <property type="component" value="Unassembled WGS sequence"/>
</dbReference>
<gene>
    <name evidence="1" type="ORF">JCM21531_3633</name>
</gene>
<reference evidence="1" key="1">
    <citation type="journal article" date="2014" name="Genome Announc.">
        <title>Draft Genome Sequence of Clostridium straminisolvens Strain JCM 21531T, Isolated from a Cellulose-Degrading Bacterial Community.</title>
        <authorList>
            <person name="Yuki M."/>
            <person name="Oshima K."/>
            <person name="Suda W."/>
            <person name="Sakamoto M."/>
            <person name="Kitamura K."/>
            <person name="Iida T."/>
            <person name="Hattori M."/>
            <person name="Ohkuma M."/>
        </authorList>
    </citation>
    <scope>NUCLEOTIDE SEQUENCE [LARGE SCALE GENOMIC DNA]</scope>
    <source>
        <strain evidence="1">JCM 21531</strain>
    </source>
</reference>
<proteinExistence type="predicted"/>
<dbReference type="EMBL" id="BAVR01000054">
    <property type="protein sequence ID" value="GAE90052.1"/>
    <property type="molecule type" value="Genomic_DNA"/>
</dbReference>
<keyword evidence="2" id="KW-1185">Reference proteome</keyword>
<organism evidence="1 2">
    <name type="scientific">Acetivibrio straminisolvens JCM 21531</name>
    <dbReference type="NCBI Taxonomy" id="1294263"/>
    <lineage>
        <taxon>Bacteria</taxon>
        <taxon>Bacillati</taxon>
        <taxon>Bacillota</taxon>
        <taxon>Clostridia</taxon>
        <taxon>Eubacteriales</taxon>
        <taxon>Oscillospiraceae</taxon>
        <taxon>Acetivibrio</taxon>
    </lineage>
</organism>
<comment type="caution">
    <text evidence="1">The sequence shown here is derived from an EMBL/GenBank/DDBJ whole genome shotgun (WGS) entry which is preliminary data.</text>
</comment>
<evidence type="ECO:0000313" key="2">
    <source>
        <dbReference type="Proteomes" id="UP000019109"/>
    </source>
</evidence>
<protein>
    <submittedName>
        <fullName evidence="1">Chorismate synthase</fullName>
    </submittedName>
</protein>
<name>W4VA37_9FIRM</name>
<dbReference type="AlphaFoldDB" id="W4VA37"/>